<evidence type="ECO:0000313" key="2">
    <source>
        <dbReference type="EMBL" id="RRT75823.1"/>
    </source>
</evidence>
<comment type="caution">
    <text evidence="2">The sequence shown here is derived from an EMBL/GenBank/DDBJ whole genome shotgun (WGS) entry which is preliminary data.</text>
</comment>
<name>A0A427AHS8_ENSVE</name>
<feature type="region of interest" description="Disordered" evidence="1">
    <location>
        <begin position="154"/>
        <end position="207"/>
    </location>
</feature>
<dbReference type="EMBL" id="AMZH03002368">
    <property type="protein sequence ID" value="RRT75823.1"/>
    <property type="molecule type" value="Genomic_DNA"/>
</dbReference>
<protein>
    <submittedName>
        <fullName evidence="2">Uncharacterized protein</fullName>
    </submittedName>
</protein>
<proteinExistence type="predicted"/>
<accession>A0A427AHS8</accession>
<evidence type="ECO:0000313" key="3">
    <source>
        <dbReference type="Proteomes" id="UP000287651"/>
    </source>
</evidence>
<reference evidence="2 3" key="1">
    <citation type="journal article" date="2014" name="Agronomy (Basel)">
        <title>A Draft Genome Sequence for Ensete ventricosum, the Drought-Tolerant Tree Against Hunger.</title>
        <authorList>
            <person name="Harrison J."/>
            <person name="Moore K.A."/>
            <person name="Paszkiewicz K."/>
            <person name="Jones T."/>
            <person name="Grant M."/>
            <person name="Ambacheew D."/>
            <person name="Muzemil S."/>
            <person name="Studholme D.J."/>
        </authorList>
    </citation>
    <scope>NUCLEOTIDE SEQUENCE [LARGE SCALE GENOMIC DNA]</scope>
</reference>
<sequence>MNGSSHPNPTDCNGYCSHSCRLCYYNYRPPCSHIPFPPPPQVYHHGAYPPRYGSYPPSVIPPHYSANQNPYDYDYVKPHCYGCPNHTSNGGDNDNVKIEEQDSAKDHDNEFSSLIQLPNYPYPVAWTPSSYPKDKDSEEFRVVSCFMDINAADVGKQHGDENKKEDNQKRVDMDEKHKNKEDNSLGIPKKWENGAKKPSDSKQLSHIKASKLPPICLRVDPLPRKKTVNGTSRSPSPSGLKVKMTTTLNEETAKVMNDQLSNKGAGLELIPKLEDLQVLELQNPDLVEKTVGDTDDLRIVTEVPRFEHAVPDTGCHRQWKCSMPNGQLRKASSRAILTAWVHSFQFQVTTKVIRREHLSLTERIESVQCCCLMPSVLLNMKTFQANSDVEGKDGLAGTDLRLLPDAANIKKDECISTAETFKTNVNEVDGSASDQEEDGLAPHENMSFGRPDSLAPEEMPQAV</sequence>
<feature type="compositionally biased region" description="Polar residues" evidence="1">
    <location>
        <begin position="228"/>
        <end position="237"/>
    </location>
</feature>
<dbReference type="Proteomes" id="UP000287651">
    <property type="component" value="Unassembled WGS sequence"/>
</dbReference>
<evidence type="ECO:0000256" key="1">
    <source>
        <dbReference type="SAM" id="MobiDB-lite"/>
    </source>
</evidence>
<feature type="region of interest" description="Disordered" evidence="1">
    <location>
        <begin position="221"/>
        <end position="241"/>
    </location>
</feature>
<feature type="region of interest" description="Disordered" evidence="1">
    <location>
        <begin position="425"/>
        <end position="463"/>
    </location>
</feature>
<gene>
    <name evidence="2" type="ORF">B296_00010702</name>
</gene>
<feature type="compositionally biased region" description="Basic and acidic residues" evidence="1">
    <location>
        <begin position="155"/>
        <end position="200"/>
    </location>
</feature>
<organism evidence="2 3">
    <name type="scientific">Ensete ventricosum</name>
    <name type="common">Abyssinian banana</name>
    <name type="synonym">Musa ensete</name>
    <dbReference type="NCBI Taxonomy" id="4639"/>
    <lineage>
        <taxon>Eukaryota</taxon>
        <taxon>Viridiplantae</taxon>
        <taxon>Streptophyta</taxon>
        <taxon>Embryophyta</taxon>
        <taxon>Tracheophyta</taxon>
        <taxon>Spermatophyta</taxon>
        <taxon>Magnoliopsida</taxon>
        <taxon>Liliopsida</taxon>
        <taxon>Zingiberales</taxon>
        <taxon>Musaceae</taxon>
        <taxon>Ensete</taxon>
    </lineage>
</organism>
<dbReference type="AlphaFoldDB" id="A0A427AHS8"/>